<name>A0A9N9M0K6_9HELO</name>
<sequence>MEGMEGNKESRSFGGSKLCWKAQVSATRLARRIGKGTGKGTSGYDGDRQNNGTWIRGYFSTFRTVILADEV</sequence>
<reference evidence="1" key="1">
    <citation type="submission" date="2021-07" db="EMBL/GenBank/DDBJ databases">
        <authorList>
            <person name="Durling M."/>
        </authorList>
    </citation>
    <scope>NUCLEOTIDE SEQUENCE</scope>
</reference>
<keyword evidence="2" id="KW-1185">Reference proteome</keyword>
<proteinExistence type="predicted"/>
<evidence type="ECO:0000313" key="1">
    <source>
        <dbReference type="EMBL" id="CAG8982001.1"/>
    </source>
</evidence>
<comment type="caution">
    <text evidence="1">The sequence shown here is derived from an EMBL/GenBank/DDBJ whole genome shotgun (WGS) entry which is preliminary data.</text>
</comment>
<dbReference type="AlphaFoldDB" id="A0A9N9M0K6"/>
<gene>
    <name evidence="1" type="ORF">HYALB_00004869</name>
</gene>
<evidence type="ECO:0000313" key="2">
    <source>
        <dbReference type="Proteomes" id="UP000701801"/>
    </source>
</evidence>
<accession>A0A9N9M0K6</accession>
<protein>
    <submittedName>
        <fullName evidence="1">Uncharacterized protein</fullName>
    </submittedName>
</protein>
<organism evidence="1 2">
    <name type="scientific">Hymenoscyphus albidus</name>
    <dbReference type="NCBI Taxonomy" id="595503"/>
    <lineage>
        <taxon>Eukaryota</taxon>
        <taxon>Fungi</taxon>
        <taxon>Dikarya</taxon>
        <taxon>Ascomycota</taxon>
        <taxon>Pezizomycotina</taxon>
        <taxon>Leotiomycetes</taxon>
        <taxon>Helotiales</taxon>
        <taxon>Helotiaceae</taxon>
        <taxon>Hymenoscyphus</taxon>
    </lineage>
</organism>
<dbReference type="Proteomes" id="UP000701801">
    <property type="component" value="Unassembled WGS sequence"/>
</dbReference>
<dbReference type="EMBL" id="CAJVRM010000551">
    <property type="protein sequence ID" value="CAG8982001.1"/>
    <property type="molecule type" value="Genomic_DNA"/>
</dbReference>